<evidence type="ECO:0000313" key="2">
    <source>
        <dbReference type="EMBL" id="GIN94159.1"/>
    </source>
</evidence>
<proteinExistence type="predicted"/>
<dbReference type="OrthoDB" id="2889298at2"/>
<sequence length="55" mass="6667">MSVQKMKEEIQQLELRIKNLNIRVKKIQQSCHHQYDGNEYYETCKKCGKVNALYY</sequence>
<evidence type="ECO:0000256" key="1">
    <source>
        <dbReference type="SAM" id="Coils"/>
    </source>
</evidence>
<dbReference type="GO" id="GO:0006508">
    <property type="term" value="P:proteolysis"/>
    <property type="evidence" value="ECO:0007669"/>
    <property type="project" value="UniProtKB-KW"/>
</dbReference>
<dbReference type="Proteomes" id="UP000680670">
    <property type="component" value="Unassembled WGS sequence"/>
</dbReference>
<reference evidence="2 5" key="2">
    <citation type="submission" date="2021-03" db="EMBL/GenBank/DDBJ databases">
        <title>Antimicrobial resistance genes in bacteria isolated from Japanese honey, and their potential for conferring macrolide and lincosamide resistance in the American foulbrood pathogen Paenibacillus larvae.</title>
        <authorList>
            <person name="Okamoto M."/>
            <person name="Kumagai M."/>
            <person name="Kanamori H."/>
            <person name="Takamatsu D."/>
        </authorList>
    </citation>
    <scope>NUCLEOTIDE SEQUENCE [LARGE SCALE GENOMIC DNA]</scope>
    <source>
        <strain evidence="2 5">J6TS1</strain>
    </source>
</reference>
<keyword evidence="1" id="KW-0175">Coiled coil</keyword>
<evidence type="ECO:0000313" key="3">
    <source>
        <dbReference type="EMBL" id="RST59183.1"/>
    </source>
</evidence>
<keyword evidence="3" id="KW-0378">Hydrolase</keyword>
<protein>
    <submittedName>
        <fullName evidence="3">Serine protease</fullName>
    </submittedName>
</protein>
<dbReference type="Proteomes" id="UP000287296">
    <property type="component" value="Unassembled WGS sequence"/>
</dbReference>
<comment type="caution">
    <text evidence="3">The sequence shown here is derived from an EMBL/GenBank/DDBJ whole genome shotgun (WGS) entry which is preliminary data.</text>
</comment>
<dbReference type="AlphaFoldDB" id="A0A429X7J6"/>
<evidence type="ECO:0000313" key="4">
    <source>
        <dbReference type="Proteomes" id="UP000287296"/>
    </source>
</evidence>
<dbReference type="GO" id="GO:0008233">
    <property type="term" value="F:peptidase activity"/>
    <property type="evidence" value="ECO:0007669"/>
    <property type="project" value="UniProtKB-KW"/>
</dbReference>
<organism evidence="3 4">
    <name type="scientific">Siminovitchia terrae</name>
    <name type="common">Bacillus terrae</name>
    <dbReference type="NCBI Taxonomy" id="1914933"/>
    <lineage>
        <taxon>Bacteria</taxon>
        <taxon>Bacillati</taxon>
        <taxon>Bacillota</taxon>
        <taxon>Bacilli</taxon>
        <taxon>Bacillales</taxon>
        <taxon>Bacillaceae</taxon>
        <taxon>Siminovitchia</taxon>
    </lineage>
</organism>
<dbReference type="EMBL" id="QYTW02000013">
    <property type="protein sequence ID" value="RST59183.1"/>
    <property type="molecule type" value="Genomic_DNA"/>
</dbReference>
<dbReference type="RefSeq" id="WP_120116779.1">
    <property type="nucleotide sequence ID" value="NZ_BORI01000003.1"/>
</dbReference>
<gene>
    <name evidence="3" type="ORF">D5F11_013730</name>
    <name evidence="2" type="ORF">J6TS1_00290</name>
</gene>
<name>A0A429X7J6_SIMTE</name>
<feature type="coiled-coil region" evidence="1">
    <location>
        <begin position="3"/>
        <end position="30"/>
    </location>
</feature>
<accession>A0A429X7J6</accession>
<reference evidence="3 4" key="1">
    <citation type="submission" date="2018-12" db="EMBL/GenBank/DDBJ databases">
        <authorList>
            <person name="Sun L."/>
            <person name="Chen Z."/>
        </authorList>
    </citation>
    <scope>NUCLEOTIDE SEQUENCE [LARGE SCALE GENOMIC DNA]</scope>
    <source>
        <strain evidence="3 4">LMG 29736</strain>
    </source>
</reference>
<keyword evidence="5" id="KW-1185">Reference proteome</keyword>
<keyword evidence="3" id="KW-0645">Protease</keyword>
<dbReference type="EMBL" id="BORJ01000001">
    <property type="protein sequence ID" value="GIN94159.1"/>
    <property type="molecule type" value="Genomic_DNA"/>
</dbReference>
<evidence type="ECO:0000313" key="5">
    <source>
        <dbReference type="Proteomes" id="UP000680670"/>
    </source>
</evidence>